<dbReference type="Pfam" id="PF00153">
    <property type="entry name" value="Mito_carr"/>
    <property type="match status" value="3"/>
</dbReference>
<feature type="repeat" description="Solcar" evidence="10">
    <location>
        <begin position="56"/>
        <end position="148"/>
    </location>
</feature>
<evidence type="ECO:0000256" key="1">
    <source>
        <dbReference type="ARBA" id="ARBA00004448"/>
    </source>
</evidence>
<proteinExistence type="inferred from homology"/>
<feature type="repeat" description="Solcar" evidence="10">
    <location>
        <begin position="1"/>
        <end position="45"/>
    </location>
</feature>
<evidence type="ECO:0000256" key="5">
    <source>
        <dbReference type="ARBA" id="ARBA00022737"/>
    </source>
</evidence>
<evidence type="ECO:0000256" key="3">
    <source>
        <dbReference type="ARBA" id="ARBA00022448"/>
    </source>
</evidence>
<dbReference type="InterPro" id="IPR018108">
    <property type="entry name" value="MCP_transmembrane"/>
</dbReference>
<protein>
    <recommendedName>
        <fullName evidence="14">Mitochondrial uncoupling protein 4</fullName>
    </recommendedName>
</protein>
<keyword evidence="5" id="KW-0677">Repeat</keyword>
<evidence type="ECO:0000256" key="9">
    <source>
        <dbReference type="ARBA" id="ARBA00023136"/>
    </source>
</evidence>
<comment type="subcellular location">
    <subcellularLocation>
        <location evidence="1">Mitochondrion inner membrane</location>
        <topology evidence="1">Multi-pass membrane protein</topology>
    </subcellularLocation>
</comment>
<evidence type="ECO:0000313" key="12">
    <source>
        <dbReference type="EMBL" id="KAJ8953924.1"/>
    </source>
</evidence>
<keyword evidence="4 10" id="KW-0812">Transmembrane</keyword>
<comment type="similarity">
    <text evidence="2 11">Belongs to the mitochondrial carrier (TC 2.A.29) family.</text>
</comment>
<keyword evidence="9 10" id="KW-0472">Membrane</keyword>
<keyword evidence="3 11" id="KW-0813">Transport</keyword>
<dbReference type="AlphaFoldDB" id="A0AAV8YR43"/>
<dbReference type="PROSITE" id="PS50920">
    <property type="entry name" value="SOLCAR"/>
    <property type="match status" value="3"/>
</dbReference>
<dbReference type="InterPro" id="IPR050391">
    <property type="entry name" value="Mito_Metabolite_Transporter"/>
</dbReference>
<evidence type="ECO:0000256" key="11">
    <source>
        <dbReference type="RuleBase" id="RU000488"/>
    </source>
</evidence>
<comment type="caution">
    <text evidence="12">The sequence shown here is derived from an EMBL/GenBank/DDBJ whole genome shotgun (WGS) entry which is preliminary data.</text>
</comment>
<keyword evidence="13" id="KW-1185">Reference proteome</keyword>
<evidence type="ECO:0000256" key="10">
    <source>
        <dbReference type="PROSITE-ProRule" id="PRU00282"/>
    </source>
</evidence>
<keyword evidence="7" id="KW-1133">Transmembrane helix</keyword>
<name>A0AAV8YR43_9CUCU</name>
<feature type="repeat" description="Solcar" evidence="10">
    <location>
        <begin position="157"/>
        <end position="248"/>
    </location>
</feature>
<evidence type="ECO:0000256" key="6">
    <source>
        <dbReference type="ARBA" id="ARBA00022792"/>
    </source>
</evidence>
<dbReference type="InterPro" id="IPR023395">
    <property type="entry name" value="MCP_dom_sf"/>
</dbReference>
<dbReference type="SUPFAM" id="SSF103506">
    <property type="entry name" value="Mitochondrial carrier"/>
    <property type="match status" value="1"/>
</dbReference>
<organism evidence="12 13">
    <name type="scientific">Aromia moschata</name>
    <dbReference type="NCBI Taxonomy" id="1265417"/>
    <lineage>
        <taxon>Eukaryota</taxon>
        <taxon>Metazoa</taxon>
        <taxon>Ecdysozoa</taxon>
        <taxon>Arthropoda</taxon>
        <taxon>Hexapoda</taxon>
        <taxon>Insecta</taxon>
        <taxon>Pterygota</taxon>
        <taxon>Neoptera</taxon>
        <taxon>Endopterygota</taxon>
        <taxon>Coleoptera</taxon>
        <taxon>Polyphaga</taxon>
        <taxon>Cucujiformia</taxon>
        <taxon>Chrysomeloidea</taxon>
        <taxon>Cerambycidae</taxon>
        <taxon>Cerambycinae</taxon>
        <taxon>Callichromatini</taxon>
        <taxon>Aromia</taxon>
    </lineage>
</organism>
<dbReference type="FunFam" id="1.50.40.10:FF:000062">
    <property type="entry name" value="mitochondrial uncoupling protein 3"/>
    <property type="match status" value="1"/>
</dbReference>
<evidence type="ECO:0000256" key="2">
    <source>
        <dbReference type="ARBA" id="ARBA00006375"/>
    </source>
</evidence>
<reference evidence="12" key="1">
    <citation type="journal article" date="2023" name="Insect Mol. Biol.">
        <title>Genome sequencing provides insights into the evolution of gene families encoding plant cell wall-degrading enzymes in longhorned beetles.</title>
        <authorList>
            <person name="Shin N.R."/>
            <person name="Okamura Y."/>
            <person name="Kirsch R."/>
            <person name="Pauchet Y."/>
        </authorList>
    </citation>
    <scope>NUCLEOTIDE SEQUENCE</scope>
    <source>
        <strain evidence="12">AMC_N1</strain>
    </source>
</reference>
<evidence type="ECO:0000256" key="8">
    <source>
        <dbReference type="ARBA" id="ARBA00023128"/>
    </source>
</evidence>
<evidence type="ECO:0008006" key="14">
    <source>
        <dbReference type="Google" id="ProtNLM"/>
    </source>
</evidence>
<dbReference type="PANTHER" id="PTHR45618">
    <property type="entry name" value="MITOCHONDRIAL DICARBOXYLATE CARRIER-RELATED"/>
    <property type="match status" value="1"/>
</dbReference>
<gene>
    <name evidence="12" type="ORF">NQ318_019164</name>
</gene>
<evidence type="ECO:0000313" key="13">
    <source>
        <dbReference type="Proteomes" id="UP001162162"/>
    </source>
</evidence>
<keyword evidence="8" id="KW-0496">Mitochondrion</keyword>
<keyword evidence="6" id="KW-0999">Mitochondrion inner membrane</keyword>
<evidence type="ECO:0000256" key="7">
    <source>
        <dbReference type="ARBA" id="ARBA00022989"/>
    </source>
</evidence>
<sequence>MLKTAVGVCKEEGVHKLWQGIHAAFARHILYSGGRVITYKTIKEKVFKIKPEDKYFPAWQSAVCGMLSGATAQYFASPTDLLKVQLQMEGRRKLLGLPPRVHGMYDAFQKVLRTGGIRGLWKGSIPNVQRAALVTLGDLTTYDLVKSFTLRHTNLPDGHLLHIIASTSAGLVAALMGTPADVIKTRIMNQPLDDKGRGLLYSSSIDCLRKTVIQEGFSALYKGFVPLWLRLAPWSLTFWLTYEEILLTVSGKHW</sequence>
<evidence type="ECO:0000256" key="4">
    <source>
        <dbReference type="ARBA" id="ARBA00022692"/>
    </source>
</evidence>
<accession>A0AAV8YR43</accession>
<dbReference type="Proteomes" id="UP001162162">
    <property type="component" value="Unassembled WGS sequence"/>
</dbReference>
<dbReference type="EMBL" id="JAPWTK010000052">
    <property type="protein sequence ID" value="KAJ8953924.1"/>
    <property type="molecule type" value="Genomic_DNA"/>
</dbReference>
<dbReference type="GO" id="GO:0005743">
    <property type="term" value="C:mitochondrial inner membrane"/>
    <property type="evidence" value="ECO:0007669"/>
    <property type="project" value="UniProtKB-SubCell"/>
</dbReference>
<dbReference type="Gene3D" id="1.50.40.10">
    <property type="entry name" value="Mitochondrial carrier domain"/>
    <property type="match status" value="1"/>
</dbReference>